<organism evidence="3 4">
    <name type="scientific">Desulfonema ishimotonii</name>
    <dbReference type="NCBI Taxonomy" id="45657"/>
    <lineage>
        <taxon>Bacteria</taxon>
        <taxon>Pseudomonadati</taxon>
        <taxon>Thermodesulfobacteriota</taxon>
        <taxon>Desulfobacteria</taxon>
        <taxon>Desulfobacterales</taxon>
        <taxon>Desulfococcaceae</taxon>
        <taxon>Desulfonema</taxon>
    </lineage>
</organism>
<feature type="signal peptide" evidence="1">
    <location>
        <begin position="1"/>
        <end position="25"/>
    </location>
</feature>
<dbReference type="OrthoDB" id="9782434at2"/>
<dbReference type="AlphaFoldDB" id="A0A401G3H7"/>
<feature type="chain" id="PRO_5019534129" description="Ysc84 actin-binding domain-containing protein" evidence="1">
    <location>
        <begin position="26"/>
        <end position="226"/>
    </location>
</feature>
<keyword evidence="1" id="KW-0732">Signal</keyword>
<comment type="caution">
    <text evidence="3">The sequence shown here is derived from an EMBL/GenBank/DDBJ whole genome shotgun (WGS) entry which is preliminary data.</text>
</comment>
<evidence type="ECO:0000259" key="2">
    <source>
        <dbReference type="Pfam" id="PF04366"/>
    </source>
</evidence>
<dbReference type="PANTHER" id="PTHR15629:SF2">
    <property type="entry name" value="SH3 DOMAIN-CONTAINING YSC84-LIKE PROTEIN 1"/>
    <property type="match status" value="1"/>
</dbReference>
<dbReference type="GO" id="GO:0035091">
    <property type="term" value="F:phosphatidylinositol binding"/>
    <property type="evidence" value="ECO:0007669"/>
    <property type="project" value="TreeGrafter"/>
</dbReference>
<dbReference type="InterPro" id="IPR051702">
    <property type="entry name" value="SH3_domain_YSC84-like"/>
</dbReference>
<reference evidence="4" key="1">
    <citation type="submission" date="2017-11" db="EMBL/GenBank/DDBJ databases">
        <authorList>
            <person name="Watanabe M."/>
            <person name="Kojima H."/>
        </authorList>
    </citation>
    <scope>NUCLEOTIDE SEQUENCE [LARGE SCALE GENOMIC DNA]</scope>
    <source>
        <strain evidence="4">Tokyo 01</strain>
    </source>
</reference>
<protein>
    <recommendedName>
        <fullName evidence="2">Ysc84 actin-binding domain-containing protein</fullName>
    </recommendedName>
</protein>
<proteinExistence type="predicted"/>
<dbReference type="Pfam" id="PF04366">
    <property type="entry name" value="Ysc84"/>
    <property type="match status" value="1"/>
</dbReference>
<evidence type="ECO:0000313" key="4">
    <source>
        <dbReference type="Proteomes" id="UP000288096"/>
    </source>
</evidence>
<dbReference type="Proteomes" id="UP000288096">
    <property type="component" value="Unassembled WGS sequence"/>
</dbReference>
<evidence type="ECO:0000256" key="1">
    <source>
        <dbReference type="SAM" id="SignalP"/>
    </source>
</evidence>
<accession>A0A401G3H7</accession>
<name>A0A401G3H7_9BACT</name>
<keyword evidence="4" id="KW-1185">Reference proteome</keyword>
<dbReference type="InterPro" id="IPR007461">
    <property type="entry name" value="Ysc84_actin-binding"/>
</dbReference>
<dbReference type="CDD" id="cd11524">
    <property type="entry name" value="SYLF"/>
    <property type="match status" value="1"/>
</dbReference>
<dbReference type="EMBL" id="BEXT01000001">
    <property type="protein sequence ID" value="GBC63731.1"/>
    <property type="molecule type" value="Genomic_DNA"/>
</dbReference>
<evidence type="ECO:0000313" key="3">
    <source>
        <dbReference type="EMBL" id="GBC63731.1"/>
    </source>
</evidence>
<reference evidence="4" key="2">
    <citation type="submission" date="2019-01" db="EMBL/GenBank/DDBJ databases">
        <title>Genome sequence of Desulfonema ishimotonii strain Tokyo 01.</title>
        <authorList>
            <person name="Fukui M."/>
        </authorList>
    </citation>
    <scope>NUCLEOTIDE SEQUENCE [LARGE SCALE GENOMIC DNA]</scope>
    <source>
        <strain evidence="4">Tokyo 01</strain>
    </source>
</reference>
<dbReference type="PANTHER" id="PTHR15629">
    <property type="entry name" value="SH3YL1 PROTEIN"/>
    <property type="match status" value="1"/>
</dbReference>
<feature type="domain" description="Ysc84 actin-binding" evidence="2">
    <location>
        <begin position="106"/>
        <end position="221"/>
    </location>
</feature>
<sequence>MKAKFFTFFRISLLFMLIIPALAEAQNDEKTETLVLAAQKTFNNFRADPDMGWFRNNVKTAKGVFIVPSLLKAGFIFGGSGGNGVLLAHDENTGQWSYPAFFTMGAGSFGFQAGVEKAEVILMVLTQKGMDSMLSTSFKLGADVTVAAGPVGAGAKFQMVDILAFSRSKGIYGGISLEGAVITPRDARNEAYYGKPCRSVDILIRHSVTNPQADPLRAVVAHTTGK</sequence>
<gene>
    <name evidence="3" type="ORF">DENIS_4729</name>
</gene>